<keyword evidence="2" id="KW-1185">Reference proteome</keyword>
<feature type="non-terminal residue" evidence="1">
    <location>
        <position position="1"/>
    </location>
</feature>
<dbReference type="AlphaFoldDB" id="A0A6H5HPK8"/>
<name>A0A6H5HPK8_9HEMI</name>
<accession>A0A6H5HPK8</accession>
<dbReference type="EMBL" id="CADCXU010034450">
    <property type="protein sequence ID" value="CAB0019714.1"/>
    <property type="molecule type" value="Genomic_DNA"/>
</dbReference>
<sequence>MGITPKINFMPQLPWPPKPIMYEDVLTRKINIQGRNLWALENLVPSEHYSLSLTSYFLRLVNDTNHIIDEFEENIIYLPHKAINYEMVLV</sequence>
<proteinExistence type="predicted"/>
<reference evidence="1 2" key="1">
    <citation type="submission" date="2020-02" db="EMBL/GenBank/DDBJ databases">
        <authorList>
            <person name="Ferguson B K."/>
        </authorList>
    </citation>
    <scope>NUCLEOTIDE SEQUENCE [LARGE SCALE GENOMIC DNA]</scope>
</reference>
<feature type="non-terminal residue" evidence="1">
    <location>
        <position position="90"/>
    </location>
</feature>
<organism evidence="1 2">
    <name type="scientific">Nesidiocoris tenuis</name>
    <dbReference type="NCBI Taxonomy" id="355587"/>
    <lineage>
        <taxon>Eukaryota</taxon>
        <taxon>Metazoa</taxon>
        <taxon>Ecdysozoa</taxon>
        <taxon>Arthropoda</taxon>
        <taxon>Hexapoda</taxon>
        <taxon>Insecta</taxon>
        <taxon>Pterygota</taxon>
        <taxon>Neoptera</taxon>
        <taxon>Paraneoptera</taxon>
        <taxon>Hemiptera</taxon>
        <taxon>Heteroptera</taxon>
        <taxon>Panheteroptera</taxon>
        <taxon>Cimicomorpha</taxon>
        <taxon>Miridae</taxon>
        <taxon>Dicyphina</taxon>
        <taxon>Nesidiocoris</taxon>
    </lineage>
</organism>
<gene>
    <name evidence="1" type="ORF">NTEN_LOCUS23401</name>
</gene>
<dbReference type="Proteomes" id="UP000479000">
    <property type="component" value="Unassembled WGS sequence"/>
</dbReference>
<evidence type="ECO:0000313" key="2">
    <source>
        <dbReference type="Proteomes" id="UP000479000"/>
    </source>
</evidence>
<protein>
    <submittedName>
        <fullName evidence="1">Uncharacterized protein</fullName>
    </submittedName>
</protein>
<evidence type="ECO:0000313" key="1">
    <source>
        <dbReference type="EMBL" id="CAB0019714.1"/>
    </source>
</evidence>